<comment type="similarity">
    <text evidence="1">Belongs to the PhzF family.</text>
</comment>
<comment type="caution">
    <text evidence="3">The sequence shown here is derived from an EMBL/GenBank/DDBJ whole genome shotgun (WGS) entry which is preliminary data.</text>
</comment>
<dbReference type="PANTHER" id="PTHR13774">
    <property type="entry name" value="PHENAZINE BIOSYNTHESIS PROTEIN"/>
    <property type="match status" value="1"/>
</dbReference>
<dbReference type="PANTHER" id="PTHR13774:SF17">
    <property type="entry name" value="PHENAZINE BIOSYNTHESIS-LIKE DOMAIN-CONTAINING PROTEIN"/>
    <property type="match status" value="1"/>
</dbReference>
<dbReference type="Proteomes" id="UP000269041">
    <property type="component" value="Unassembled WGS sequence"/>
</dbReference>
<sequence>MICDLFVSKSAAGNPCGVFELEQWLNEDELVKITRNLNQPITAFVVNTLGDYNIRWFALAGEINLCGHGSLAAGAVMLNRYMLTEITFNSVYGRVTISKQGSPYSLILPSWTANSPPNYEEATEPFSMAIDVFSTRDLVVVLPSVKSVIDYSPDLEEIAKMDNYHALIVTSQNGESGYVLRYFAPSIGIDEDIATGSAQCSLAPYWFAKLGRDNLFVNQLSHAGGYFEVERMSDEYIKVFAQVSFR</sequence>
<dbReference type="EMBL" id="RSFA01000227">
    <property type="protein sequence ID" value="RSD26933.1"/>
    <property type="molecule type" value="Genomic_DNA"/>
</dbReference>
<gene>
    <name evidence="3" type="ORF">EJA03_20055</name>
</gene>
<protein>
    <submittedName>
        <fullName evidence="3">PhzF family phenazine biosynthesis protein</fullName>
    </submittedName>
</protein>
<dbReference type="SUPFAM" id="SSF54506">
    <property type="entry name" value="Diaminopimelate epimerase-like"/>
    <property type="match status" value="1"/>
</dbReference>
<dbReference type="RefSeq" id="WP_125323495.1">
    <property type="nucleotide sequence ID" value="NZ_AP024890.1"/>
</dbReference>
<dbReference type="OrthoDB" id="9788221at2"/>
<reference evidence="3 4" key="1">
    <citation type="submission" date="2018-12" db="EMBL/GenBank/DDBJ databases">
        <title>Genomic taxonomy of the Vibrionaceae family.</title>
        <authorList>
            <person name="Gomez-Gil B."/>
            <person name="Enciso-Ibarra K."/>
        </authorList>
    </citation>
    <scope>NUCLEOTIDE SEQUENCE [LARGE SCALE GENOMIC DNA]</scope>
    <source>
        <strain evidence="3 4">CAIM 594</strain>
    </source>
</reference>
<name>A0A3R9DTD1_9VIBR</name>
<evidence type="ECO:0000313" key="3">
    <source>
        <dbReference type="EMBL" id="RSD26933.1"/>
    </source>
</evidence>
<dbReference type="GO" id="GO:0005737">
    <property type="term" value="C:cytoplasm"/>
    <property type="evidence" value="ECO:0007669"/>
    <property type="project" value="TreeGrafter"/>
</dbReference>
<keyword evidence="4" id="KW-1185">Reference proteome</keyword>
<evidence type="ECO:0000313" key="4">
    <source>
        <dbReference type="Proteomes" id="UP000269041"/>
    </source>
</evidence>
<dbReference type="AlphaFoldDB" id="A0A3R9DTD1"/>
<keyword evidence="2" id="KW-0413">Isomerase</keyword>
<dbReference type="PIRSF" id="PIRSF016184">
    <property type="entry name" value="PhzC_PhzF"/>
    <property type="match status" value="1"/>
</dbReference>
<evidence type="ECO:0000256" key="2">
    <source>
        <dbReference type="ARBA" id="ARBA00023235"/>
    </source>
</evidence>
<evidence type="ECO:0000256" key="1">
    <source>
        <dbReference type="ARBA" id="ARBA00008270"/>
    </source>
</evidence>
<organism evidence="3 4">
    <name type="scientific">Vibrio pectenicida</name>
    <dbReference type="NCBI Taxonomy" id="62763"/>
    <lineage>
        <taxon>Bacteria</taxon>
        <taxon>Pseudomonadati</taxon>
        <taxon>Pseudomonadota</taxon>
        <taxon>Gammaproteobacteria</taxon>
        <taxon>Vibrionales</taxon>
        <taxon>Vibrionaceae</taxon>
        <taxon>Vibrio</taxon>
    </lineage>
</organism>
<dbReference type="GO" id="GO:0016853">
    <property type="term" value="F:isomerase activity"/>
    <property type="evidence" value="ECO:0007669"/>
    <property type="project" value="UniProtKB-KW"/>
</dbReference>
<dbReference type="Gene3D" id="3.10.310.10">
    <property type="entry name" value="Diaminopimelate Epimerase, Chain A, domain 1"/>
    <property type="match status" value="2"/>
</dbReference>
<dbReference type="Pfam" id="PF02567">
    <property type="entry name" value="PhzC-PhzF"/>
    <property type="match status" value="1"/>
</dbReference>
<proteinExistence type="inferred from homology"/>
<dbReference type="InterPro" id="IPR003719">
    <property type="entry name" value="Phenazine_PhzF-like"/>
</dbReference>
<accession>A0A3R9DTD1</accession>